<keyword evidence="6" id="KW-1185">Reference proteome</keyword>
<dbReference type="InterPro" id="IPR000160">
    <property type="entry name" value="GGDEF_dom"/>
</dbReference>
<feature type="transmembrane region" description="Helical" evidence="3">
    <location>
        <begin position="48"/>
        <end position="65"/>
    </location>
</feature>
<sequence length="235" mass="26280">MFSCRYIRHLKHSYLLLLSGAIVSFFGSMMNWLDEITLPTKLAFVEDILLSIGLILSATGLLLLFRHQVVQHSLLKKIAATDPLTGALNRRAFKAPKEHKHSERTVFALVDVDHFKRINDTFGHDAGDFVLVELAKLISSHIREEDQFFRWGGEEFLLEFRQAELAQASKRMESLRQLVESSHFNLNGQAIKITVSAGLAAVSPGHGGLEKALKAADEALYRAKGNGRNRIEMAA</sequence>
<feature type="domain" description="GGDEF" evidence="4">
    <location>
        <begin position="103"/>
        <end position="235"/>
    </location>
</feature>
<evidence type="ECO:0000313" key="5">
    <source>
        <dbReference type="EMBL" id="QRH00629.1"/>
    </source>
</evidence>
<dbReference type="NCBIfam" id="TIGR00254">
    <property type="entry name" value="GGDEF"/>
    <property type="match status" value="1"/>
</dbReference>
<evidence type="ECO:0000256" key="1">
    <source>
        <dbReference type="ARBA" id="ARBA00012528"/>
    </source>
</evidence>
<protein>
    <recommendedName>
        <fullName evidence="1">diguanylate cyclase</fullName>
        <ecNumber evidence="1">2.7.7.65</ecNumber>
    </recommendedName>
</protein>
<feature type="transmembrane region" description="Helical" evidence="3">
    <location>
        <begin position="12"/>
        <end position="33"/>
    </location>
</feature>
<evidence type="ECO:0000313" key="6">
    <source>
        <dbReference type="Proteomes" id="UP000596252"/>
    </source>
</evidence>
<dbReference type="EC" id="2.7.7.65" evidence="1"/>
<dbReference type="PROSITE" id="PS50887">
    <property type="entry name" value="GGDEF"/>
    <property type="match status" value="1"/>
</dbReference>
<keyword evidence="3" id="KW-0812">Transmembrane</keyword>
<organism evidence="5 6">
    <name type="scientific">Shewanella litorisediminis</name>
    <dbReference type="NCBI Taxonomy" id="1173586"/>
    <lineage>
        <taxon>Bacteria</taxon>
        <taxon>Pseudomonadati</taxon>
        <taxon>Pseudomonadota</taxon>
        <taxon>Gammaproteobacteria</taxon>
        <taxon>Alteromonadales</taxon>
        <taxon>Shewanellaceae</taxon>
        <taxon>Shewanella</taxon>
    </lineage>
</organism>
<dbReference type="PANTHER" id="PTHR45138:SF9">
    <property type="entry name" value="DIGUANYLATE CYCLASE DGCM-RELATED"/>
    <property type="match status" value="1"/>
</dbReference>
<accession>A0ABX7G009</accession>
<dbReference type="InterPro" id="IPR050469">
    <property type="entry name" value="Diguanylate_Cyclase"/>
</dbReference>
<dbReference type="InterPro" id="IPR029787">
    <property type="entry name" value="Nucleotide_cyclase"/>
</dbReference>
<dbReference type="Pfam" id="PF00990">
    <property type="entry name" value="GGDEF"/>
    <property type="match status" value="1"/>
</dbReference>
<reference evidence="5 6" key="1">
    <citation type="journal article" date="2012" name="Antonie Van Leeuwenhoek">
        <title>Shewanella litorisediminis sp. nov., a gammaproteobacterium isolated from a tidal flat sediment.</title>
        <authorList>
            <person name="Lee M.H."/>
            <person name="Yoon J.H."/>
        </authorList>
    </citation>
    <scope>NUCLEOTIDE SEQUENCE [LARGE SCALE GENOMIC DNA]</scope>
    <source>
        <strain evidence="5 6">SMK1-12</strain>
    </source>
</reference>
<name>A0ABX7G009_9GAMM</name>
<evidence type="ECO:0000256" key="2">
    <source>
        <dbReference type="ARBA" id="ARBA00034247"/>
    </source>
</evidence>
<keyword evidence="3" id="KW-0472">Membrane</keyword>
<dbReference type="PANTHER" id="PTHR45138">
    <property type="entry name" value="REGULATORY COMPONENTS OF SENSORY TRANSDUCTION SYSTEM"/>
    <property type="match status" value="1"/>
</dbReference>
<dbReference type="EMBL" id="CP069213">
    <property type="protein sequence ID" value="QRH00629.1"/>
    <property type="molecule type" value="Genomic_DNA"/>
</dbReference>
<keyword evidence="3" id="KW-1133">Transmembrane helix</keyword>
<proteinExistence type="predicted"/>
<dbReference type="Gene3D" id="3.30.70.270">
    <property type="match status" value="1"/>
</dbReference>
<evidence type="ECO:0000259" key="4">
    <source>
        <dbReference type="PROSITE" id="PS50887"/>
    </source>
</evidence>
<dbReference type="SMART" id="SM00267">
    <property type="entry name" value="GGDEF"/>
    <property type="match status" value="1"/>
</dbReference>
<gene>
    <name evidence="5" type="ORF">JQC75_12150</name>
</gene>
<dbReference type="SUPFAM" id="SSF55073">
    <property type="entry name" value="Nucleotide cyclase"/>
    <property type="match status" value="1"/>
</dbReference>
<dbReference type="Proteomes" id="UP000596252">
    <property type="component" value="Chromosome"/>
</dbReference>
<dbReference type="RefSeq" id="WP_203324342.1">
    <property type="nucleotide sequence ID" value="NZ_CP069213.1"/>
</dbReference>
<comment type="catalytic activity">
    <reaction evidence="2">
        <text>2 GTP = 3',3'-c-di-GMP + 2 diphosphate</text>
        <dbReference type="Rhea" id="RHEA:24898"/>
        <dbReference type="ChEBI" id="CHEBI:33019"/>
        <dbReference type="ChEBI" id="CHEBI:37565"/>
        <dbReference type="ChEBI" id="CHEBI:58805"/>
        <dbReference type="EC" id="2.7.7.65"/>
    </reaction>
</comment>
<dbReference type="InterPro" id="IPR043128">
    <property type="entry name" value="Rev_trsase/Diguanyl_cyclase"/>
</dbReference>
<dbReference type="CDD" id="cd01949">
    <property type="entry name" value="GGDEF"/>
    <property type="match status" value="1"/>
</dbReference>
<evidence type="ECO:0000256" key="3">
    <source>
        <dbReference type="SAM" id="Phobius"/>
    </source>
</evidence>